<accession>A0A820MYJ0</accession>
<evidence type="ECO:0000313" key="8">
    <source>
        <dbReference type="EMBL" id="CAF4382968.1"/>
    </source>
</evidence>
<dbReference type="InterPro" id="IPR007743">
    <property type="entry name" value="Immunity-related_GTPase-like"/>
</dbReference>
<comment type="similarity">
    <text evidence="1">Belongs to the TRAFAC class dynamin-like GTPase superfamily. IRG family.</text>
</comment>
<gene>
    <name evidence="7" type="ORF">LUA448_LOCUS17506</name>
    <name evidence="8" type="ORF">UJA718_LOCUS17889</name>
</gene>
<keyword evidence="2" id="KW-0547">Nucleotide-binding</keyword>
<evidence type="ECO:0000256" key="4">
    <source>
        <dbReference type="ARBA" id="ARBA00023134"/>
    </source>
</evidence>
<comment type="caution">
    <text evidence="8">The sequence shown here is derived from an EMBL/GenBank/DDBJ whole genome shotgun (WGS) entry which is preliminary data.</text>
</comment>
<evidence type="ECO:0000256" key="3">
    <source>
        <dbReference type="ARBA" id="ARBA00022801"/>
    </source>
</evidence>
<sequence length="681" mass="78408">MNFTDFEQYFYRDPIVESITTGGNFQLLDITDDEKKQTEEFIHKNGVNGLDNYLSQRLNAWKQHPLDIAVVGSSGVGKSTFINCLRGVEAEAEGAADVGVVETTNEPTPYEHPDFSNLKIWDLPGVGTPNYLHASYLEKVQFQRYDFFLILCRTRFTENDLWLASEVKKNNKRFLFIRTNVDTDLYNEYEDHPSTFNEDEVLERIRNNCLEYIRTVDSDAEVFLISGHLKYRVRFDFGKLNETLLRDYPSLKRESMILSMSVMCKEVLVSKVAALHRRIWFVAGASAAVAAIPVPFLSLGFDATLVMSEAEFYRKQLGLDQSNLQKLSNVYQIPMDKIEKELNEIFPLQHLNALRAFVLEFAKKQAVGTTTEEFARFVPYVGTAIASTLSFGVCYIVLYKILLRMERASLKIVDVVIHASNRMIREEQQRQQFFMCAVKYRATNSPYHIAILGRSGVGKSSLCNLIRNLSPDHEDSSAVGVIETTQAPTCYKLFENVFIWDVPGVATPSIAKDDYCKLIDINRYDMFLILSRGRFTEIDLWLSDIVRDRFSKTLFFIRTGIDEELRNHRRDYPTNFNSTEVLSTIRHNCLTNLETNLSLYLINTKDKTKYDFPKLIDDIMVHINHERDNSMLTLIKDDPQQQILQSTLSLTNPTLQTVKTIAIKWARFGLISYLYDRYSTS</sequence>
<protein>
    <recommendedName>
        <fullName evidence="6">IRG-type G domain-containing protein</fullName>
    </recommendedName>
</protein>
<dbReference type="InterPro" id="IPR030385">
    <property type="entry name" value="G_IRG_dom"/>
</dbReference>
<feature type="transmembrane region" description="Helical" evidence="5">
    <location>
        <begin position="377"/>
        <end position="402"/>
    </location>
</feature>
<organism evidence="8 9">
    <name type="scientific">Rotaria socialis</name>
    <dbReference type="NCBI Taxonomy" id="392032"/>
    <lineage>
        <taxon>Eukaryota</taxon>
        <taxon>Metazoa</taxon>
        <taxon>Spiralia</taxon>
        <taxon>Gnathifera</taxon>
        <taxon>Rotifera</taxon>
        <taxon>Eurotatoria</taxon>
        <taxon>Bdelloidea</taxon>
        <taxon>Philodinida</taxon>
        <taxon>Philodinidae</taxon>
        <taxon>Rotaria</taxon>
    </lineage>
</organism>
<keyword evidence="9" id="KW-1185">Reference proteome</keyword>
<feature type="domain" description="IRG-type G" evidence="6">
    <location>
        <begin position="64"/>
        <end position="247"/>
    </location>
</feature>
<evidence type="ECO:0000256" key="2">
    <source>
        <dbReference type="ARBA" id="ARBA00022741"/>
    </source>
</evidence>
<dbReference type="Proteomes" id="UP000663873">
    <property type="component" value="Unassembled WGS sequence"/>
</dbReference>
<dbReference type="FunFam" id="3.40.50.300:FF:000541">
    <property type="entry name" value="Immunity related GTPase M"/>
    <property type="match status" value="2"/>
</dbReference>
<keyword evidence="3" id="KW-0378">Hydrolase</keyword>
<evidence type="ECO:0000256" key="1">
    <source>
        <dbReference type="ARBA" id="ARBA00005429"/>
    </source>
</evidence>
<dbReference type="PROSITE" id="PS51716">
    <property type="entry name" value="G_IRG"/>
    <property type="match status" value="2"/>
</dbReference>
<feature type="transmembrane region" description="Helical" evidence="5">
    <location>
        <begin position="279"/>
        <end position="301"/>
    </location>
</feature>
<keyword evidence="5" id="KW-1133">Transmembrane helix</keyword>
<evidence type="ECO:0000313" key="7">
    <source>
        <dbReference type="EMBL" id="CAF3400177.1"/>
    </source>
</evidence>
<evidence type="ECO:0000256" key="5">
    <source>
        <dbReference type="SAM" id="Phobius"/>
    </source>
</evidence>
<dbReference type="PANTHER" id="PTHR32341:SF17">
    <property type="entry name" value="IRG-TYPE G DOMAIN-CONTAINING PROTEIN"/>
    <property type="match status" value="1"/>
</dbReference>
<dbReference type="AlphaFoldDB" id="A0A820MYJ0"/>
<dbReference type="Gene3D" id="3.40.50.300">
    <property type="entry name" value="P-loop containing nucleotide triphosphate hydrolases"/>
    <property type="match status" value="2"/>
</dbReference>
<feature type="domain" description="IRG-type G" evidence="6">
    <location>
        <begin position="445"/>
        <end position="622"/>
    </location>
</feature>
<reference evidence="8" key="1">
    <citation type="submission" date="2021-02" db="EMBL/GenBank/DDBJ databases">
        <authorList>
            <person name="Nowell W R."/>
        </authorList>
    </citation>
    <scope>NUCLEOTIDE SEQUENCE</scope>
</reference>
<keyword evidence="4" id="KW-0342">GTP-binding</keyword>
<dbReference type="EMBL" id="CAJOBP010002957">
    <property type="protein sequence ID" value="CAF4382968.1"/>
    <property type="molecule type" value="Genomic_DNA"/>
</dbReference>
<name>A0A820MYJ0_9BILA</name>
<dbReference type="GO" id="GO:0005525">
    <property type="term" value="F:GTP binding"/>
    <property type="evidence" value="ECO:0007669"/>
    <property type="project" value="UniProtKB-KW"/>
</dbReference>
<dbReference type="SUPFAM" id="SSF52540">
    <property type="entry name" value="P-loop containing nucleoside triphosphate hydrolases"/>
    <property type="match status" value="2"/>
</dbReference>
<proteinExistence type="inferred from homology"/>
<dbReference type="InterPro" id="IPR051515">
    <property type="entry name" value="IRG"/>
</dbReference>
<dbReference type="PANTHER" id="PTHR32341">
    <property type="entry name" value="INTERFERON-INDUCIBLE GTPASE"/>
    <property type="match status" value="1"/>
</dbReference>
<dbReference type="GO" id="GO:0016020">
    <property type="term" value="C:membrane"/>
    <property type="evidence" value="ECO:0007669"/>
    <property type="project" value="InterPro"/>
</dbReference>
<dbReference type="InterPro" id="IPR027417">
    <property type="entry name" value="P-loop_NTPase"/>
</dbReference>
<dbReference type="Pfam" id="PF05049">
    <property type="entry name" value="IIGP"/>
    <property type="match status" value="2"/>
</dbReference>
<keyword evidence="5" id="KW-0812">Transmembrane</keyword>
<evidence type="ECO:0000313" key="9">
    <source>
        <dbReference type="Proteomes" id="UP000663873"/>
    </source>
</evidence>
<dbReference type="GO" id="GO:0003924">
    <property type="term" value="F:GTPase activity"/>
    <property type="evidence" value="ECO:0007669"/>
    <property type="project" value="TreeGrafter"/>
</dbReference>
<evidence type="ECO:0000259" key="6">
    <source>
        <dbReference type="PROSITE" id="PS51716"/>
    </source>
</evidence>
<keyword evidence="5" id="KW-0472">Membrane</keyword>
<dbReference type="EMBL" id="CAJNYD010002196">
    <property type="protein sequence ID" value="CAF3400177.1"/>
    <property type="molecule type" value="Genomic_DNA"/>
</dbReference>
<dbReference type="Proteomes" id="UP000663833">
    <property type="component" value="Unassembled WGS sequence"/>
</dbReference>